<dbReference type="AlphaFoldDB" id="A0A078A3U9"/>
<feature type="coiled-coil region" evidence="2">
    <location>
        <begin position="685"/>
        <end position="742"/>
    </location>
</feature>
<feature type="transmembrane region" description="Helical" evidence="3">
    <location>
        <begin position="547"/>
        <end position="575"/>
    </location>
</feature>
<keyword evidence="5" id="KW-1185">Reference proteome</keyword>
<accession>A0A078A3U9</accession>
<evidence type="ECO:0000313" key="4">
    <source>
        <dbReference type="EMBL" id="CDW76933.1"/>
    </source>
</evidence>
<evidence type="ECO:0000256" key="2">
    <source>
        <dbReference type="SAM" id="Coils"/>
    </source>
</evidence>
<protein>
    <recommendedName>
        <fullName evidence="6">Wd-40 repeat protein</fullName>
    </recommendedName>
</protein>
<dbReference type="OrthoDB" id="6108356at2759"/>
<keyword evidence="3" id="KW-1133">Transmembrane helix</keyword>
<dbReference type="GO" id="GO:0005886">
    <property type="term" value="C:plasma membrane"/>
    <property type="evidence" value="ECO:0007669"/>
    <property type="project" value="TreeGrafter"/>
</dbReference>
<feature type="transmembrane region" description="Helical" evidence="3">
    <location>
        <begin position="486"/>
        <end position="508"/>
    </location>
</feature>
<evidence type="ECO:0000256" key="3">
    <source>
        <dbReference type="SAM" id="Phobius"/>
    </source>
</evidence>
<evidence type="ECO:0000313" key="5">
    <source>
        <dbReference type="Proteomes" id="UP000039865"/>
    </source>
</evidence>
<organism evidence="4 5">
    <name type="scientific">Stylonychia lemnae</name>
    <name type="common">Ciliate</name>
    <dbReference type="NCBI Taxonomy" id="5949"/>
    <lineage>
        <taxon>Eukaryota</taxon>
        <taxon>Sar</taxon>
        <taxon>Alveolata</taxon>
        <taxon>Ciliophora</taxon>
        <taxon>Intramacronucleata</taxon>
        <taxon>Spirotrichea</taxon>
        <taxon>Stichotrichia</taxon>
        <taxon>Sporadotrichida</taxon>
        <taxon>Oxytrichidae</taxon>
        <taxon>Stylonychinae</taxon>
        <taxon>Stylonychia</taxon>
    </lineage>
</organism>
<evidence type="ECO:0008006" key="6">
    <source>
        <dbReference type="Google" id="ProtNLM"/>
    </source>
</evidence>
<gene>
    <name evidence="4" type="primary">Contig7627.g8135</name>
    <name evidence="4" type="ORF">STYLEM_5898</name>
</gene>
<proteinExistence type="predicted"/>
<evidence type="ECO:0000256" key="1">
    <source>
        <dbReference type="ARBA" id="ARBA00022737"/>
    </source>
</evidence>
<feature type="transmembrane region" description="Helical" evidence="3">
    <location>
        <begin position="411"/>
        <end position="430"/>
    </location>
</feature>
<keyword evidence="3" id="KW-0472">Membrane</keyword>
<sequence length="745" mass="87861">MLKQDIILELESNAGLMSDRYHKNKYAFCIATQNKIVYFDKIAQEFKELEFKDNFLSSNPKDAFIHDELSMLIIRHKDAVEVFNLETMTRIEEISMIVKQDTNPSIFVDKNYIQIDLHDQRIVYFFQHRKLDRIIQINFPEGLQIYDRYQISINQPATNFLRRKDAQLSELYTMNKNNEEILNILSADIRKYTRFIAGFGTCFNIFENNLIALETIVKQLSLKDEKTLPILICPNMIGRYSPLDSQIRNNQQKIINLILSVILKYQDHLFFNQLIDKHVCELIKQNIDLQDYFDSSLPIYQIIDVAFPSQHFNSEESIVGIELKNPKDVHEKYDQLFGKSFDQQLEKSEDIQVSIEYDLINLPQTLQNNPRNLMKVLSESDIPEYFENKVIQTIINFKWNTYTKSYYETRFYIYLIFMASLIFDIFYTTYTSQKPSSDQDNSVENTTDHDIQPSIWIKISTKIICLFVLLFFTIHEIKQIRIQGSMYLSDGFFLIMILQFGMIFLVLFKAQSIEEYNGVNKIAYFLMAFRISSGDFYLDDYQNQGDIIVIFSWILWIIAVLTLNIVFMNFIIAVISESYERVMQKLVAESFKVKAHMIVEREQMYSDNELLIKQVFPNYIVLRRQVNNQSNEAGEWQGFIKDLKHTIKTTVTKSKSEIMQSLHSQNQKNTAQIDKIPNSIEEMIIKNLNEANQNESNKQQLLEMKLQMVSQKEDFDVLKSDFKELKSDMNFIKESISQLLQKQKQ</sequence>
<dbReference type="PANTHER" id="PTHR10582:SF2">
    <property type="entry name" value="INACTIVE"/>
    <property type="match status" value="1"/>
</dbReference>
<dbReference type="Proteomes" id="UP000039865">
    <property type="component" value="Unassembled WGS sequence"/>
</dbReference>
<keyword evidence="3" id="KW-0812">Transmembrane</keyword>
<dbReference type="EMBL" id="CCKQ01005678">
    <property type="protein sequence ID" value="CDW76933.1"/>
    <property type="molecule type" value="Genomic_DNA"/>
</dbReference>
<dbReference type="PANTHER" id="PTHR10582">
    <property type="entry name" value="TRANSIENT RECEPTOR POTENTIAL ION CHANNEL PROTEIN"/>
    <property type="match status" value="1"/>
</dbReference>
<dbReference type="InParanoid" id="A0A078A3U9"/>
<feature type="transmembrane region" description="Helical" evidence="3">
    <location>
        <begin position="455"/>
        <end position="474"/>
    </location>
</feature>
<dbReference type="InterPro" id="IPR024862">
    <property type="entry name" value="TRPV"/>
</dbReference>
<keyword evidence="1" id="KW-0677">Repeat</keyword>
<reference evidence="4 5" key="1">
    <citation type="submission" date="2014-06" db="EMBL/GenBank/DDBJ databases">
        <authorList>
            <person name="Swart Estienne"/>
        </authorList>
    </citation>
    <scope>NUCLEOTIDE SEQUENCE [LARGE SCALE GENOMIC DNA]</scope>
    <source>
        <strain evidence="4 5">130c</strain>
    </source>
</reference>
<keyword evidence="2" id="KW-0175">Coiled coil</keyword>
<dbReference type="GO" id="GO:0098703">
    <property type="term" value="P:calcium ion import across plasma membrane"/>
    <property type="evidence" value="ECO:0007669"/>
    <property type="project" value="TreeGrafter"/>
</dbReference>
<dbReference type="GO" id="GO:0005262">
    <property type="term" value="F:calcium channel activity"/>
    <property type="evidence" value="ECO:0007669"/>
    <property type="project" value="TreeGrafter"/>
</dbReference>
<name>A0A078A3U9_STYLE</name>